<accession>A0A059CYZ5</accession>
<proteinExistence type="predicted"/>
<reference evidence="2" key="1">
    <citation type="submission" date="2013-07" db="EMBL/GenBank/DDBJ databases">
        <title>The genome of Eucalyptus grandis.</title>
        <authorList>
            <person name="Schmutz J."/>
            <person name="Hayes R."/>
            <person name="Myburg A."/>
            <person name="Tuskan G."/>
            <person name="Grattapaglia D."/>
            <person name="Rokhsar D.S."/>
        </authorList>
    </citation>
    <scope>NUCLEOTIDE SEQUENCE</scope>
    <source>
        <tissue evidence="2">Leaf extractions</tissue>
    </source>
</reference>
<name>A0A059CYZ5_EUCGR</name>
<dbReference type="Gramene" id="KCW83572">
    <property type="protein sequence ID" value="KCW83572"/>
    <property type="gene ID" value="EUGRSUZ_B00466"/>
</dbReference>
<sequence length="259" mass="28875">MHTHVELVENGAHLSTNRQAVAHELPRPGEPIPDLIKNRRPHLLQPLQARFLIRHGRAHPRLDVADLELRQGHLSRPCVHGRHRVVELALRVLQLARAVPESALGARVVRVLDQVPHEQGGVGHLVDAHPEGELEDGFWVGLDGAVEGGYAREARVLMLGHAADCPDRQGRAGSERLRLRFLGVRLPDEGSDEEAESYGQQNDRRDGEGHYQRSLGGSVVLRNRSFGAVQFGVTLQDVDGFHARVASFFSLCLCRRRRR</sequence>
<gene>
    <name evidence="2" type="ORF">EUGRSUZ_B00466</name>
</gene>
<organism evidence="2">
    <name type="scientific">Eucalyptus grandis</name>
    <name type="common">Flooded gum</name>
    <dbReference type="NCBI Taxonomy" id="71139"/>
    <lineage>
        <taxon>Eukaryota</taxon>
        <taxon>Viridiplantae</taxon>
        <taxon>Streptophyta</taxon>
        <taxon>Embryophyta</taxon>
        <taxon>Tracheophyta</taxon>
        <taxon>Spermatophyta</taxon>
        <taxon>Magnoliopsida</taxon>
        <taxon>eudicotyledons</taxon>
        <taxon>Gunneridae</taxon>
        <taxon>Pentapetalae</taxon>
        <taxon>rosids</taxon>
        <taxon>malvids</taxon>
        <taxon>Myrtales</taxon>
        <taxon>Myrtaceae</taxon>
        <taxon>Myrtoideae</taxon>
        <taxon>Eucalypteae</taxon>
        <taxon>Eucalyptus</taxon>
    </lineage>
</organism>
<dbReference type="AlphaFoldDB" id="A0A059CYZ5"/>
<dbReference type="InParanoid" id="A0A059CYZ5"/>
<feature type="region of interest" description="Disordered" evidence="1">
    <location>
        <begin position="189"/>
        <end position="211"/>
    </location>
</feature>
<feature type="compositionally biased region" description="Basic and acidic residues" evidence="1">
    <location>
        <begin position="202"/>
        <end position="211"/>
    </location>
</feature>
<protein>
    <submittedName>
        <fullName evidence="2">Uncharacterized protein</fullName>
    </submittedName>
</protein>
<evidence type="ECO:0000313" key="2">
    <source>
        <dbReference type="EMBL" id="KCW83572.1"/>
    </source>
</evidence>
<evidence type="ECO:0000256" key="1">
    <source>
        <dbReference type="SAM" id="MobiDB-lite"/>
    </source>
</evidence>
<dbReference type="EMBL" id="KK198754">
    <property type="protein sequence ID" value="KCW83572.1"/>
    <property type="molecule type" value="Genomic_DNA"/>
</dbReference>